<evidence type="ECO:0000313" key="2">
    <source>
        <dbReference type="EMBL" id="RVT90266.1"/>
    </source>
</evidence>
<dbReference type="EMBL" id="SACN01000003">
    <property type="protein sequence ID" value="RVT90266.1"/>
    <property type="molecule type" value="Genomic_DNA"/>
</dbReference>
<reference evidence="2 3" key="1">
    <citation type="submission" date="2019-01" db="EMBL/GenBank/DDBJ databases">
        <authorList>
            <person name="Chen W.-M."/>
        </authorList>
    </citation>
    <scope>NUCLEOTIDE SEQUENCE [LARGE SCALE GENOMIC DNA]</scope>
    <source>
        <strain evidence="2 3">CCP-7</strain>
    </source>
</reference>
<sequence length="305" mass="33696">MWRNRQGDRGHRRRVRTAALPRGPVELFRRALIARVVGIFNDQARGEAPVVRSDNAMFPTSAVIWRVHGDVTTMMIGGVTALLLQMLHPAALSGVWDHSNFRKDMLGRLRRTARFIAVTTFGDRDLAMEAIARVRSIHDKVVGVAPGGSPYRAADPMLLAWVHVAEATCFLAAWRAYGEPQMSLADQDDYFAQSATVARALGADPVPQSRNEADAILSDFRPMLGVDHRTREVARLILHPKPARITDMPAQALLMRAAIDLLPPWARKMHGLSHSGLTAPLVHGGTNALAETLRWAFATPQNFSR</sequence>
<dbReference type="InterPro" id="IPR018713">
    <property type="entry name" value="MPAB/Lcp_cat_dom"/>
</dbReference>
<feature type="domain" description="ER-bound oxygenase mpaB/mpaB'/Rubber oxygenase catalytic" evidence="1">
    <location>
        <begin position="65"/>
        <end position="294"/>
    </location>
</feature>
<dbReference type="Proteomes" id="UP000282971">
    <property type="component" value="Unassembled WGS sequence"/>
</dbReference>
<evidence type="ECO:0000259" key="1">
    <source>
        <dbReference type="Pfam" id="PF09995"/>
    </source>
</evidence>
<organism evidence="2 3">
    <name type="scientific">Sphingomonas crocodyli</name>
    <dbReference type="NCBI Taxonomy" id="1979270"/>
    <lineage>
        <taxon>Bacteria</taxon>
        <taxon>Pseudomonadati</taxon>
        <taxon>Pseudomonadota</taxon>
        <taxon>Alphaproteobacteria</taxon>
        <taxon>Sphingomonadales</taxon>
        <taxon>Sphingomonadaceae</taxon>
        <taxon>Sphingomonas</taxon>
    </lineage>
</organism>
<proteinExistence type="predicted"/>
<gene>
    <name evidence="2" type="ORF">EOD43_18430</name>
</gene>
<dbReference type="AlphaFoldDB" id="A0A437LY53"/>
<accession>A0A437LY53</accession>
<comment type="caution">
    <text evidence="2">The sequence shown here is derived from an EMBL/GenBank/DDBJ whole genome shotgun (WGS) entry which is preliminary data.</text>
</comment>
<name>A0A437LY53_9SPHN</name>
<dbReference type="PANTHER" id="PTHR36151">
    <property type="entry name" value="BLR2777 PROTEIN"/>
    <property type="match status" value="1"/>
</dbReference>
<dbReference type="OrthoDB" id="108890at2"/>
<dbReference type="GO" id="GO:0016491">
    <property type="term" value="F:oxidoreductase activity"/>
    <property type="evidence" value="ECO:0007669"/>
    <property type="project" value="InterPro"/>
</dbReference>
<protein>
    <submittedName>
        <fullName evidence="2">DUF2236 domain-containing protein</fullName>
    </submittedName>
</protein>
<dbReference type="PANTHER" id="PTHR36151:SF3">
    <property type="entry name" value="ER-BOUND OXYGENASE MPAB_MPAB'_RUBBER OXYGENASE CATALYTIC DOMAIN-CONTAINING PROTEIN"/>
    <property type="match status" value="1"/>
</dbReference>
<keyword evidence="3" id="KW-1185">Reference proteome</keyword>
<dbReference type="Pfam" id="PF09995">
    <property type="entry name" value="MPAB_Lcp_cat"/>
    <property type="match status" value="1"/>
</dbReference>
<evidence type="ECO:0000313" key="3">
    <source>
        <dbReference type="Proteomes" id="UP000282971"/>
    </source>
</evidence>